<reference evidence="1 2" key="1">
    <citation type="submission" date="2019-07" db="EMBL/GenBank/DDBJ databases">
        <title>WGS assembly of Gossypium tomentosum.</title>
        <authorList>
            <person name="Chen Z.J."/>
            <person name="Sreedasyam A."/>
            <person name="Ando A."/>
            <person name="Song Q."/>
            <person name="De L."/>
            <person name="Hulse-Kemp A."/>
            <person name="Ding M."/>
            <person name="Ye W."/>
            <person name="Kirkbride R."/>
            <person name="Jenkins J."/>
            <person name="Plott C."/>
            <person name="Lovell J."/>
            <person name="Lin Y.-M."/>
            <person name="Vaughn R."/>
            <person name="Liu B."/>
            <person name="Li W."/>
            <person name="Simpson S."/>
            <person name="Scheffler B."/>
            <person name="Saski C."/>
            <person name="Grover C."/>
            <person name="Hu G."/>
            <person name="Conover J."/>
            <person name="Carlson J."/>
            <person name="Shu S."/>
            <person name="Boston L."/>
            <person name="Williams M."/>
            <person name="Peterson D."/>
            <person name="Mcgee K."/>
            <person name="Jones D."/>
            <person name="Wendel J."/>
            <person name="Stelly D."/>
            <person name="Grimwood J."/>
            <person name="Schmutz J."/>
        </authorList>
    </citation>
    <scope>NUCLEOTIDE SEQUENCE [LARGE SCALE GENOMIC DNA]</scope>
    <source>
        <strain evidence="1">7179.01</strain>
    </source>
</reference>
<organism evidence="1 2">
    <name type="scientific">Gossypium tomentosum</name>
    <name type="common">Hawaiian cotton</name>
    <name type="synonym">Gossypium sandvicense</name>
    <dbReference type="NCBI Taxonomy" id="34277"/>
    <lineage>
        <taxon>Eukaryota</taxon>
        <taxon>Viridiplantae</taxon>
        <taxon>Streptophyta</taxon>
        <taxon>Embryophyta</taxon>
        <taxon>Tracheophyta</taxon>
        <taxon>Spermatophyta</taxon>
        <taxon>Magnoliopsida</taxon>
        <taxon>eudicotyledons</taxon>
        <taxon>Gunneridae</taxon>
        <taxon>Pentapetalae</taxon>
        <taxon>rosids</taxon>
        <taxon>malvids</taxon>
        <taxon>Malvales</taxon>
        <taxon>Malvaceae</taxon>
        <taxon>Malvoideae</taxon>
        <taxon>Gossypium</taxon>
    </lineage>
</organism>
<dbReference type="EMBL" id="CM017618">
    <property type="protein sequence ID" value="TYI10152.1"/>
    <property type="molecule type" value="Genomic_DNA"/>
</dbReference>
<sequence>MACFLPSTSMNFFKGFSKFIWIHGGQTSRPPSSFIMKLSILNKLPMAILNFWSTSTSKYSMGKRKLVKLEN</sequence>
<protein>
    <submittedName>
        <fullName evidence="1">Uncharacterized protein</fullName>
    </submittedName>
</protein>
<keyword evidence="2" id="KW-1185">Reference proteome</keyword>
<gene>
    <name evidence="1" type="ORF">ES332_A09G122200v1</name>
</gene>
<name>A0A5D2P1N9_GOSTO</name>
<evidence type="ECO:0000313" key="2">
    <source>
        <dbReference type="Proteomes" id="UP000322667"/>
    </source>
</evidence>
<dbReference type="AlphaFoldDB" id="A0A5D2P1N9"/>
<evidence type="ECO:0000313" key="1">
    <source>
        <dbReference type="EMBL" id="TYI10152.1"/>
    </source>
</evidence>
<accession>A0A5D2P1N9</accession>
<proteinExistence type="predicted"/>
<dbReference type="Proteomes" id="UP000322667">
    <property type="component" value="Chromosome A09"/>
</dbReference>